<evidence type="ECO:0000313" key="1">
    <source>
        <dbReference type="EMBL" id="GBN53792.1"/>
    </source>
</evidence>
<dbReference type="Gene3D" id="3.30.420.10">
    <property type="entry name" value="Ribonuclease H-like superfamily/Ribonuclease H"/>
    <property type="match status" value="1"/>
</dbReference>
<gene>
    <name evidence="1" type="ORF">AVEN_274203_1</name>
</gene>
<proteinExistence type="predicted"/>
<accession>A0A4Y2PRQ4</accession>
<dbReference type="EMBL" id="BGPR01011952">
    <property type="protein sequence ID" value="GBN53792.1"/>
    <property type="molecule type" value="Genomic_DNA"/>
</dbReference>
<dbReference type="InterPro" id="IPR012337">
    <property type="entry name" value="RNaseH-like_sf"/>
</dbReference>
<protein>
    <submittedName>
        <fullName evidence="1">Uncharacterized protein</fullName>
    </submittedName>
</protein>
<dbReference type="SUPFAM" id="SSF53098">
    <property type="entry name" value="Ribonuclease H-like"/>
    <property type="match status" value="1"/>
</dbReference>
<comment type="caution">
    <text evidence="1">The sequence shown here is derived from an EMBL/GenBank/DDBJ whole genome shotgun (WGS) entry which is preliminary data.</text>
</comment>
<name>A0A4Y2PRQ4_ARAVE</name>
<organism evidence="1 2">
    <name type="scientific">Araneus ventricosus</name>
    <name type="common">Orbweaver spider</name>
    <name type="synonym">Epeira ventricosa</name>
    <dbReference type="NCBI Taxonomy" id="182803"/>
    <lineage>
        <taxon>Eukaryota</taxon>
        <taxon>Metazoa</taxon>
        <taxon>Ecdysozoa</taxon>
        <taxon>Arthropoda</taxon>
        <taxon>Chelicerata</taxon>
        <taxon>Arachnida</taxon>
        <taxon>Araneae</taxon>
        <taxon>Araneomorphae</taxon>
        <taxon>Entelegynae</taxon>
        <taxon>Araneoidea</taxon>
        <taxon>Araneidae</taxon>
        <taxon>Araneus</taxon>
    </lineage>
</organism>
<dbReference type="OrthoDB" id="6463140at2759"/>
<dbReference type="AlphaFoldDB" id="A0A4Y2PRQ4"/>
<reference evidence="1 2" key="1">
    <citation type="journal article" date="2019" name="Sci. Rep.">
        <title>Orb-weaving spider Araneus ventricosus genome elucidates the spidroin gene catalogue.</title>
        <authorList>
            <person name="Kono N."/>
            <person name="Nakamura H."/>
            <person name="Ohtoshi R."/>
            <person name="Moran D.A.P."/>
            <person name="Shinohara A."/>
            <person name="Yoshida Y."/>
            <person name="Fujiwara M."/>
            <person name="Mori M."/>
            <person name="Tomita M."/>
            <person name="Arakawa K."/>
        </authorList>
    </citation>
    <scope>NUCLEOTIDE SEQUENCE [LARGE SCALE GENOMIC DNA]</scope>
</reference>
<dbReference type="GO" id="GO:0003676">
    <property type="term" value="F:nucleic acid binding"/>
    <property type="evidence" value="ECO:0007669"/>
    <property type="project" value="InterPro"/>
</dbReference>
<evidence type="ECO:0000313" key="2">
    <source>
        <dbReference type="Proteomes" id="UP000499080"/>
    </source>
</evidence>
<keyword evidence="2" id="KW-1185">Reference proteome</keyword>
<dbReference type="Proteomes" id="UP000499080">
    <property type="component" value="Unassembled WGS sequence"/>
</dbReference>
<sequence length="207" mass="23277">MLALRLSGTAEHNFWMTDIFLHRCGLTCSYWMDLRCLKQLGLRCLKGWAENEMAWIGAVANPGFGSGGVKHDVHFQWIPSHVDIHGNELTDNLAKEGSSHPIPSSSEITFLELFSLKKAKNKAEWLVPPSHHWYKGRKPGLSLSLPCDRQSSTRLSRLAGGHPNCFTYSEGNKIYPLCPKCQQHQASPKHILDCLGINGRKFILLPF</sequence>
<dbReference type="InterPro" id="IPR036397">
    <property type="entry name" value="RNaseH_sf"/>
</dbReference>